<evidence type="ECO:0000256" key="12">
    <source>
        <dbReference type="ARBA" id="ARBA00023180"/>
    </source>
</evidence>
<keyword evidence="6 19" id="KW-0732">Signal</keyword>
<keyword evidence="7 15" id="KW-0547">Nucleotide-binding</keyword>
<dbReference type="AlphaFoldDB" id="A0A804PAA8"/>
<dbReference type="InterPro" id="IPR008271">
    <property type="entry name" value="Ser/Thr_kinase_AS"/>
</dbReference>
<keyword evidence="18" id="KW-0472">Membrane</keyword>
<dbReference type="GO" id="GO:0051707">
    <property type="term" value="P:response to other organism"/>
    <property type="evidence" value="ECO:0007669"/>
    <property type="project" value="UniProtKB-ARBA"/>
</dbReference>
<dbReference type="PROSITE" id="PS00107">
    <property type="entry name" value="PROTEIN_KINASE_ATP"/>
    <property type="match status" value="1"/>
</dbReference>
<dbReference type="FunFam" id="1.10.510.10:FF:000060">
    <property type="entry name" value="G-type lectin S-receptor-like serine/threonine-protein kinase"/>
    <property type="match status" value="1"/>
</dbReference>
<dbReference type="PANTHER" id="PTHR27002">
    <property type="entry name" value="RECEPTOR-LIKE SERINE/THREONINE-PROTEIN KINASE SD1-8"/>
    <property type="match status" value="1"/>
</dbReference>
<keyword evidence="12" id="KW-0325">Glycoprotein</keyword>
<accession>A0A804PAA8</accession>
<dbReference type="PROSITE" id="PS50011">
    <property type="entry name" value="PROTEIN_KINASE_DOM"/>
    <property type="match status" value="1"/>
</dbReference>
<keyword evidence="4 16" id="KW-0245">EGF-like domain</keyword>
<comment type="similarity">
    <text evidence="15">Belongs to the protein kinase superfamily. Ser/Thr protein kinase family.</text>
</comment>
<feature type="domain" description="EGF-like" evidence="21">
    <location>
        <begin position="299"/>
        <end position="336"/>
    </location>
</feature>
<keyword evidence="3 15" id="KW-0723">Serine/threonine-protein kinase</keyword>
<dbReference type="CDD" id="cd01098">
    <property type="entry name" value="PAN_AP_plant"/>
    <property type="match status" value="1"/>
</dbReference>
<feature type="domain" description="Bulb-type lectin" evidence="22">
    <location>
        <begin position="28"/>
        <end position="160"/>
    </location>
</feature>
<evidence type="ECO:0000256" key="11">
    <source>
        <dbReference type="ARBA" id="ARBA00023170"/>
    </source>
</evidence>
<evidence type="ECO:0000256" key="3">
    <source>
        <dbReference type="ARBA" id="ARBA00022527"/>
    </source>
</evidence>
<feature type="domain" description="Protein kinase" evidence="20">
    <location>
        <begin position="520"/>
        <end position="799"/>
    </location>
</feature>
<dbReference type="InterPro" id="IPR000858">
    <property type="entry name" value="S_locus_glycoprot_dom"/>
</dbReference>
<gene>
    <name evidence="24" type="primary">LOC103626112</name>
</gene>
<keyword evidence="5 15" id="KW-0808">Transferase</keyword>
<dbReference type="InterPro" id="IPR017441">
    <property type="entry name" value="Protein_kinase_ATP_BS"/>
</dbReference>
<reference evidence="25" key="1">
    <citation type="journal article" date="2009" name="Science">
        <title>The B73 maize genome: complexity, diversity, and dynamics.</title>
        <authorList>
            <person name="Schnable P.S."/>
            <person name="Ware D."/>
            <person name="Fulton R.S."/>
            <person name="Stein J.C."/>
            <person name="Wei F."/>
            <person name="Pasternak S."/>
            <person name="Liang C."/>
            <person name="Zhang J."/>
            <person name="Fulton L."/>
            <person name="Graves T.A."/>
            <person name="Minx P."/>
            <person name="Reily A.D."/>
            <person name="Courtney L."/>
            <person name="Kruchowski S.S."/>
            <person name="Tomlinson C."/>
            <person name="Strong C."/>
            <person name="Delehaunty K."/>
            <person name="Fronick C."/>
            <person name="Courtney B."/>
            <person name="Rock S.M."/>
            <person name="Belter E."/>
            <person name="Du F."/>
            <person name="Kim K."/>
            <person name="Abbott R.M."/>
            <person name="Cotton M."/>
            <person name="Levy A."/>
            <person name="Marchetto P."/>
            <person name="Ochoa K."/>
            <person name="Jackson S.M."/>
            <person name="Gillam B."/>
            <person name="Chen W."/>
            <person name="Yan L."/>
            <person name="Higginbotham J."/>
            <person name="Cardenas M."/>
            <person name="Waligorski J."/>
            <person name="Applebaum E."/>
            <person name="Phelps L."/>
            <person name="Falcone J."/>
            <person name="Kanchi K."/>
            <person name="Thane T."/>
            <person name="Scimone A."/>
            <person name="Thane N."/>
            <person name="Henke J."/>
            <person name="Wang T."/>
            <person name="Ruppert J."/>
            <person name="Shah N."/>
            <person name="Rotter K."/>
            <person name="Hodges J."/>
            <person name="Ingenthron E."/>
            <person name="Cordes M."/>
            <person name="Kohlberg S."/>
            <person name="Sgro J."/>
            <person name="Delgado B."/>
            <person name="Mead K."/>
            <person name="Chinwalla A."/>
            <person name="Leonard S."/>
            <person name="Crouse K."/>
            <person name="Collura K."/>
            <person name="Kudrna D."/>
            <person name="Currie J."/>
            <person name="He R."/>
            <person name="Angelova A."/>
            <person name="Rajasekar S."/>
            <person name="Mueller T."/>
            <person name="Lomeli R."/>
            <person name="Scara G."/>
            <person name="Ko A."/>
            <person name="Delaney K."/>
            <person name="Wissotski M."/>
            <person name="Lopez G."/>
            <person name="Campos D."/>
            <person name="Braidotti M."/>
            <person name="Ashley E."/>
            <person name="Golser W."/>
            <person name="Kim H."/>
            <person name="Lee S."/>
            <person name="Lin J."/>
            <person name="Dujmic Z."/>
            <person name="Kim W."/>
            <person name="Talag J."/>
            <person name="Zuccolo A."/>
            <person name="Fan C."/>
            <person name="Sebastian A."/>
            <person name="Kramer M."/>
            <person name="Spiegel L."/>
            <person name="Nascimento L."/>
            <person name="Zutavern T."/>
            <person name="Miller B."/>
            <person name="Ambroise C."/>
            <person name="Muller S."/>
            <person name="Spooner W."/>
            <person name="Narechania A."/>
            <person name="Ren L."/>
            <person name="Wei S."/>
            <person name="Kumari S."/>
            <person name="Faga B."/>
            <person name="Levy M.J."/>
            <person name="McMahan L."/>
            <person name="Van Buren P."/>
            <person name="Vaughn M.W."/>
            <person name="Ying K."/>
            <person name="Yeh C.-T."/>
            <person name="Emrich S.J."/>
            <person name="Jia Y."/>
            <person name="Kalyanaraman A."/>
            <person name="Hsia A.-P."/>
            <person name="Barbazuk W.B."/>
            <person name="Baucom R.S."/>
            <person name="Brutnell T.P."/>
            <person name="Carpita N.C."/>
            <person name="Chaparro C."/>
            <person name="Chia J.-M."/>
            <person name="Deragon J.-M."/>
            <person name="Estill J.C."/>
            <person name="Fu Y."/>
            <person name="Jeddeloh J.A."/>
            <person name="Han Y."/>
            <person name="Lee H."/>
            <person name="Li P."/>
            <person name="Lisch D.R."/>
            <person name="Liu S."/>
            <person name="Liu Z."/>
            <person name="Nagel D.H."/>
            <person name="McCann M.C."/>
            <person name="SanMiguel P."/>
            <person name="Myers A.M."/>
            <person name="Nettleton D."/>
            <person name="Nguyen J."/>
            <person name="Penning B.W."/>
            <person name="Ponnala L."/>
            <person name="Schneider K.L."/>
            <person name="Schwartz D.C."/>
            <person name="Sharma A."/>
            <person name="Soderlund C."/>
            <person name="Springer N.M."/>
            <person name="Sun Q."/>
            <person name="Wang H."/>
            <person name="Waterman M."/>
            <person name="Westerman R."/>
            <person name="Wolfgruber T.K."/>
            <person name="Yang L."/>
            <person name="Yu Y."/>
            <person name="Zhang L."/>
            <person name="Zhou S."/>
            <person name="Zhu Q."/>
            <person name="Bennetzen J.L."/>
            <person name="Dawe R.K."/>
            <person name="Jiang J."/>
            <person name="Jiang N."/>
            <person name="Presting G.G."/>
            <person name="Wessler S.R."/>
            <person name="Aluru S."/>
            <person name="Martienssen R.A."/>
            <person name="Clifton S.W."/>
            <person name="McCombie W.R."/>
            <person name="Wing R.A."/>
            <person name="Wilson R.K."/>
        </authorList>
    </citation>
    <scope>NUCLEOTIDE SEQUENCE [LARGE SCALE GENOMIC DNA]</scope>
    <source>
        <strain evidence="25">cv. B73</strain>
    </source>
</reference>
<organism evidence="24 25">
    <name type="scientific">Zea mays</name>
    <name type="common">Maize</name>
    <dbReference type="NCBI Taxonomy" id="4577"/>
    <lineage>
        <taxon>Eukaryota</taxon>
        <taxon>Viridiplantae</taxon>
        <taxon>Streptophyta</taxon>
        <taxon>Embryophyta</taxon>
        <taxon>Tracheophyta</taxon>
        <taxon>Spermatophyta</taxon>
        <taxon>Magnoliopsida</taxon>
        <taxon>Liliopsida</taxon>
        <taxon>Poales</taxon>
        <taxon>Poaceae</taxon>
        <taxon>PACMAD clade</taxon>
        <taxon>Panicoideae</taxon>
        <taxon>Andropogonodae</taxon>
        <taxon>Andropogoneae</taxon>
        <taxon>Tripsacinae</taxon>
        <taxon>Zea</taxon>
    </lineage>
</organism>
<dbReference type="PIRSF" id="PIRSF000641">
    <property type="entry name" value="SRK"/>
    <property type="match status" value="1"/>
</dbReference>
<dbReference type="SUPFAM" id="SSF51110">
    <property type="entry name" value="alpha-D-mannose-specific plant lectins"/>
    <property type="match status" value="1"/>
</dbReference>
<keyword evidence="10" id="KW-1015">Disulfide bond</keyword>
<dbReference type="KEGG" id="zma:103626112"/>
<dbReference type="Gene3D" id="3.30.200.20">
    <property type="entry name" value="Phosphorylase Kinase, domain 1"/>
    <property type="match status" value="1"/>
</dbReference>
<dbReference type="GO" id="GO:0004674">
    <property type="term" value="F:protein serine/threonine kinase activity"/>
    <property type="evidence" value="ECO:0007669"/>
    <property type="project" value="UniProtKB-KW"/>
</dbReference>
<dbReference type="PANTHER" id="PTHR27002:SF454">
    <property type="entry name" value="RECEPTOR-LIKE SERINE_THREONINE-PROTEIN KINASE"/>
    <property type="match status" value="1"/>
</dbReference>
<evidence type="ECO:0000256" key="5">
    <source>
        <dbReference type="ARBA" id="ARBA00022679"/>
    </source>
</evidence>
<evidence type="ECO:0000256" key="16">
    <source>
        <dbReference type="PROSITE-ProRule" id="PRU00076"/>
    </source>
</evidence>
<dbReference type="CDD" id="cd14066">
    <property type="entry name" value="STKc_IRAK"/>
    <property type="match status" value="1"/>
</dbReference>
<dbReference type="Pfam" id="PF01453">
    <property type="entry name" value="B_lectin"/>
    <property type="match status" value="1"/>
</dbReference>
<evidence type="ECO:0000256" key="9">
    <source>
        <dbReference type="ARBA" id="ARBA00022840"/>
    </source>
</evidence>
<dbReference type="InterPro" id="IPR000719">
    <property type="entry name" value="Prot_kinase_dom"/>
</dbReference>
<dbReference type="RefSeq" id="XP_008644708.1">
    <property type="nucleotide sequence ID" value="XM_008646486.3"/>
</dbReference>
<evidence type="ECO:0000256" key="6">
    <source>
        <dbReference type="ARBA" id="ARBA00022729"/>
    </source>
</evidence>
<feature type="chain" id="PRO_5032455303" description="Receptor-like serine/threonine-protein kinase" evidence="19">
    <location>
        <begin position="28"/>
        <end position="837"/>
    </location>
</feature>
<dbReference type="SMART" id="SM00108">
    <property type="entry name" value="B_lectin"/>
    <property type="match status" value="1"/>
</dbReference>
<dbReference type="Proteomes" id="UP000007305">
    <property type="component" value="Chromosome 5"/>
</dbReference>
<dbReference type="GO" id="GO:0005524">
    <property type="term" value="F:ATP binding"/>
    <property type="evidence" value="ECO:0007669"/>
    <property type="project" value="UniProtKB-UniRule"/>
</dbReference>
<dbReference type="EnsemblPlants" id="Zm00001eb220500_T001">
    <property type="protein sequence ID" value="Zm00001eb220500_P001"/>
    <property type="gene ID" value="Zm00001eb220500"/>
</dbReference>
<dbReference type="Pfam" id="PF07714">
    <property type="entry name" value="PK_Tyr_Ser-Thr"/>
    <property type="match status" value="1"/>
</dbReference>
<dbReference type="CDD" id="cd00028">
    <property type="entry name" value="B_lectin"/>
    <property type="match status" value="1"/>
</dbReference>
<dbReference type="Pfam" id="PF00954">
    <property type="entry name" value="S_locus_glycop"/>
    <property type="match status" value="1"/>
</dbReference>
<dbReference type="FunFam" id="3.30.200.20:FF:000195">
    <property type="entry name" value="G-type lectin S-receptor-like serine/threonine-protein kinase"/>
    <property type="match status" value="1"/>
</dbReference>
<evidence type="ECO:0000259" key="20">
    <source>
        <dbReference type="PROSITE" id="PS50011"/>
    </source>
</evidence>
<dbReference type="CDD" id="cd00054">
    <property type="entry name" value="EGF_CA"/>
    <property type="match status" value="1"/>
</dbReference>
<reference evidence="24" key="2">
    <citation type="submission" date="2019-07" db="EMBL/GenBank/DDBJ databases">
        <authorList>
            <person name="Seetharam A."/>
            <person name="Woodhouse M."/>
            <person name="Cannon E."/>
        </authorList>
    </citation>
    <scope>NUCLEOTIDE SEQUENCE [LARGE SCALE GENOMIC DNA]</scope>
    <source>
        <strain evidence="24">cv. B73</strain>
    </source>
</reference>
<dbReference type="GO" id="GO:0005886">
    <property type="term" value="C:plasma membrane"/>
    <property type="evidence" value="ECO:0007669"/>
    <property type="project" value="UniProtKB-SubCell"/>
</dbReference>
<evidence type="ECO:0007829" key="26">
    <source>
        <dbReference type="PeptideAtlas" id="A0A804PAA8"/>
    </source>
</evidence>
<feature type="binding site" evidence="17">
    <location>
        <position position="548"/>
    </location>
    <ligand>
        <name>ATP</name>
        <dbReference type="ChEBI" id="CHEBI:30616"/>
    </ligand>
</feature>
<dbReference type="PROSITE" id="PS50927">
    <property type="entry name" value="BULB_LECTIN"/>
    <property type="match status" value="1"/>
</dbReference>
<evidence type="ECO:0000259" key="22">
    <source>
        <dbReference type="PROSITE" id="PS50927"/>
    </source>
</evidence>
<keyword evidence="25" id="KW-1185">Reference proteome</keyword>
<dbReference type="SMART" id="SM00473">
    <property type="entry name" value="PAN_AP"/>
    <property type="match status" value="1"/>
</dbReference>
<evidence type="ECO:0000256" key="14">
    <source>
        <dbReference type="ARBA" id="ARBA00048679"/>
    </source>
</evidence>
<dbReference type="InterPro" id="IPR001480">
    <property type="entry name" value="Bulb-type_lectin_dom"/>
</dbReference>
<comment type="catalytic activity">
    <reaction evidence="13 15">
        <text>L-threonyl-[protein] + ATP = O-phospho-L-threonyl-[protein] + ADP + H(+)</text>
        <dbReference type="Rhea" id="RHEA:46608"/>
        <dbReference type="Rhea" id="RHEA-COMP:11060"/>
        <dbReference type="Rhea" id="RHEA-COMP:11605"/>
        <dbReference type="ChEBI" id="CHEBI:15378"/>
        <dbReference type="ChEBI" id="CHEBI:30013"/>
        <dbReference type="ChEBI" id="CHEBI:30616"/>
        <dbReference type="ChEBI" id="CHEBI:61977"/>
        <dbReference type="ChEBI" id="CHEBI:456216"/>
        <dbReference type="EC" id="2.7.11.1"/>
    </reaction>
</comment>
<dbReference type="Gene3D" id="2.90.10.30">
    <property type="match status" value="1"/>
</dbReference>
<evidence type="ECO:0000256" key="18">
    <source>
        <dbReference type="SAM" id="Phobius"/>
    </source>
</evidence>
<dbReference type="RefSeq" id="XP_020393743.1">
    <property type="nucleotide sequence ID" value="XM_020538154.2"/>
</dbReference>
<dbReference type="SMART" id="SM00220">
    <property type="entry name" value="S_TKc"/>
    <property type="match status" value="1"/>
</dbReference>
<dbReference type="PROSITE" id="PS00108">
    <property type="entry name" value="PROTEIN_KINASE_ST"/>
    <property type="match status" value="1"/>
</dbReference>
<evidence type="ECO:0000256" key="2">
    <source>
        <dbReference type="ARBA" id="ARBA00022475"/>
    </source>
</evidence>
<dbReference type="Gene3D" id="1.10.510.10">
    <property type="entry name" value="Transferase(Phosphotransferase) domain 1"/>
    <property type="match status" value="1"/>
</dbReference>
<comment type="caution">
    <text evidence="16">Lacks conserved residue(s) required for the propagation of feature annotation.</text>
</comment>
<keyword evidence="2" id="KW-1003">Cell membrane</keyword>
<evidence type="ECO:0000259" key="21">
    <source>
        <dbReference type="PROSITE" id="PS50026"/>
    </source>
</evidence>
<evidence type="ECO:0000256" key="17">
    <source>
        <dbReference type="PROSITE-ProRule" id="PRU10141"/>
    </source>
</evidence>
<dbReference type="InterPro" id="IPR000742">
    <property type="entry name" value="EGF"/>
</dbReference>
<dbReference type="OrthoDB" id="4062651at2759"/>
<evidence type="ECO:0000256" key="1">
    <source>
        <dbReference type="ARBA" id="ARBA00004251"/>
    </source>
</evidence>
<dbReference type="PROSITE" id="PS50948">
    <property type="entry name" value="PAN"/>
    <property type="match status" value="1"/>
</dbReference>
<dbReference type="InterPro" id="IPR024171">
    <property type="entry name" value="SRK-like_kinase"/>
</dbReference>
<keyword evidence="9 15" id="KW-0067">ATP-binding</keyword>
<dbReference type="PROSITE" id="PS50026">
    <property type="entry name" value="EGF_3"/>
    <property type="match status" value="1"/>
</dbReference>
<dbReference type="InterPro" id="IPR001245">
    <property type="entry name" value="Ser-Thr/Tyr_kinase_cat_dom"/>
</dbReference>
<keyword evidence="26" id="KW-1267">Proteomics identification</keyword>
<keyword evidence="18" id="KW-0812">Transmembrane</keyword>
<proteinExistence type="evidence at protein level"/>
<dbReference type="SUPFAM" id="SSF56112">
    <property type="entry name" value="Protein kinase-like (PK-like)"/>
    <property type="match status" value="1"/>
</dbReference>
<dbReference type="InterPro" id="IPR011009">
    <property type="entry name" value="Kinase-like_dom_sf"/>
</dbReference>
<evidence type="ECO:0000259" key="23">
    <source>
        <dbReference type="PROSITE" id="PS50948"/>
    </source>
</evidence>
<evidence type="ECO:0000256" key="8">
    <source>
        <dbReference type="ARBA" id="ARBA00022777"/>
    </source>
</evidence>
<keyword evidence="18" id="KW-1133">Transmembrane helix</keyword>
<dbReference type="GO" id="GO:0048544">
    <property type="term" value="P:recognition of pollen"/>
    <property type="evidence" value="ECO:0007669"/>
    <property type="project" value="InterPro"/>
</dbReference>
<evidence type="ECO:0000313" key="24">
    <source>
        <dbReference type="EnsemblPlants" id="Zm00001eb220500_P001"/>
    </source>
</evidence>
<evidence type="ECO:0000256" key="19">
    <source>
        <dbReference type="SAM" id="SignalP"/>
    </source>
</evidence>
<feature type="signal peptide" evidence="19">
    <location>
        <begin position="1"/>
        <end position="27"/>
    </location>
</feature>
<dbReference type="InParanoid" id="A0A804PAA8"/>
<dbReference type="EC" id="2.7.11.1" evidence="15"/>
<evidence type="ECO:0000313" key="25">
    <source>
        <dbReference type="Proteomes" id="UP000007305"/>
    </source>
</evidence>
<comment type="catalytic activity">
    <reaction evidence="14 15">
        <text>L-seryl-[protein] + ATP = O-phospho-L-seryl-[protein] + ADP + H(+)</text>
        <dbReference type="Rhea" id="RHEA:17989"/>
        <dbReference type="Rhea" id="RHEA-COMP:9863"/>
        <dbReference type="Rhea" id="RHEA-COMP:11604"/>
        <dbReference type="ChEBI" id="CHEBI:15378"/>
        <dbReference type="ChEBI" id="CHEBI:29999"/>
        <dbReference type="ChEBI" id="CHEBI:30616"/>
        <dbReference type="ChEBI" id="CHEBI:83421"/>
        <dbReference type="ChEBI" id="CHEBI:456216"/>
        <dbReference type="EC" id="2.7.11.1"/>
    </reaction>
</comment>
<keyword evidence="11" id="KW-0675">Receptor</keyword>
<protein>
    <recommendedName>
        <fullName evidence="15">Receptor-like serine/threonine-protein kinase</fullName>
        <ecNumber evidence="15">2.7.11.1</ecNumber>
    </recommendedName>
</protein>
<dbReference type="InterPro" id="IPR036426">
    <property type="entry name" value="Bulb-type_lectin_dom_sf"/>
</dbReference>
<keyword evidence="8 15" id="KW-0418">Kinase</keyword>
<dbReference type="GeneID" id="103626112"/>
<reference evidence="24" key="3">
    <citation type="submission" date="2021-05" db="UniProtKB">
        <authorList>
            <consortium name="EnsemblPlants"/>
        </authorList>
    </citation>
    <scope>IDENTIFICATION</scope>
    <source>
        <strain evidence="24">cv. B73</strain>
    </source>
</reference>
<name>A0A804PAA8_MAIZE</name>
<sequence>MGLLPIHRIILLCFCSSSLLLPPPVSSDSRILPNKPLTVGSTLTSDDGTFALGFFSPSNPDKKHYYYVGIWYANIPKDNVVWVANRGTPIITDPSSATLALTNTSDLVLSSADGQTLWMANTSAAASSEPETTAGEATLDNTGNFILWSSQGAVLWQSFDYPADTLLPGMKFRVTHRRHALQQLVSWKGPQDPAPGSFSYGADPDELLQRFVRNGSRPYWRSPVLNSYLVARSYIGILKSTIYLTISKYDDGEVYMSFGVPGGSSSSTAMKIKMDYSGKIEILIWNTNILEWYVLEAQPMNECSTYGYCGPFGYCDNTELNATCKCLDSFEPISNEGRSNGSFTEGCRRKETLRCGEEDTSFLTLADMKIPDEFVHVKNRSFDGCTAECASNCSCTGYAYANFSTTAFTGDDTRCLLWMGDLIDTAKRTGDGENLYLRVNRSSDKKRRSNILKITLPAVSSLLILVFMWFVWICYSRVKERNKKTWKKVVSGVLGTSDELEDANLPCISFREIVLATNNFSSSNMLGHGGFGHVYKGTLECGKAIAVKRLSKGSGQGVLEFRNEVILIAKLQHRNLVKLLGFCIHGDEKLLIYEYLSNKSLDAFLFNSTRKPSLDWSKRFNIILGIARGLLYLHQDSRLKIIHRDLKANNILLDDEMNPRISDFGMARIFYGNQQQGNTNRVVGTYGYMSPEYALEGVFSVKSDVYSFGVLVLEIVSGSKITSTHMTEHYPNLIACAWSLWKDGNTKEFVDSSIVADSCSLDETSQCIHIGLLCVQDNPNARPLMSSVVSILENGDTSLPPPKQPIYFAERNYGTDGAAEAVVNSANTMSVTALEGR</sequence>
<evidence type="ECO:0000256" key="13">
    <source>
        <dbReference type="ARBA" id="ARBA00047899"/>
    </source>
</evidence>
<dbReference type="Gramene" id="Zm00001eb220500_T001">
    <property type="protein sequence ID" value="Zm00001eb220500_P001"/>
    <property type="gene ID" value="Zm00001eb220500"/>
</dbReference>
<comment type="subcellular location">
    <subcellularLocation>
        <location evidence="1">Cell membrane</location>
        <topology evidence="1">Single-pass type I membrane protein</topology>
    </subcellularLocation>
</comment>
<evidence type="ECO:0000256" key="7">
    <source>
        <dbReference type="ARBA" id="ARBA00022741"/>
    </source>
</evidence>
<dbReference type="InterPro" id="IPR003609">
    <property type="entry name" value="Pan_app"/>
</dbReference>
<evidence type="ECO:0000256" key="4">
    <source>
        <dbReference type="ARBA" id="ARBA00022536"/>
    </source>
</evidence>
<feature type="domain" description="Apple" evidence="23">
    <location>
        <begin position="355"/>
        <end position="441"/>
    </location>
</feature>
<evidence type="ECO:0000256" key="10">
    <source>
        <dbReference type="ARBA" id="ARBA00023157"/>
    </source>
</evidence>
<evidence type="ECO:0000256" key="15">
    <source>
        <dbReference type="PIRNR" id="PIRNR000641"/>
    </source>
</evidence>
<feature type="transmembrane region" description="Helical" evidence="18">
    <location>
        <begin position="454"/>
        <end position="475"/>
    </location>
</feature>
<dbReference type="Pfam" id="PF08276">
    <property type="entry name" value="PAN_2"/>
    <property type="match status" value="1"/>
</dbReference>